<protein>
    <submittedName>
        <fullName evidence="2">Pimeloyl-ACP methyl ester carboxylesterase</fullName>
    </submittedName>
</protein>
<dbReference type="InterPro" id="IPR000073">
    <property type="entry name" value="AB_hydrolase_1"/>
</dbReference>
<feature type="domain" description="AB hydrolase-1" evidence="1">
    <location>
        <begin position="43"/>
        <end position="202"/>
    </location>
</feature>
<dbReference type="Pfam" id="PF12697">
    <property type="entry name" value="Abhydrolase_6"/>
    <property type="match status" value="1"/>
</dbReference>
<reference evidence="2 3" key="1">
    <citation type="submission" date="2018-06" db="EMBL/GenBank/DDBJ databases">
        <title>Genomic Encyclopedia of Archaeal and Bacterial Type Strains, Phase II (KMG-II): from individual species to whole genera.</title>
        <authorList>
            <person name="Goeker M."/>
        </authorList>
    </citation>
    <scope>NUCLEOTIDE SEQUENCE [LARGE SCALE GENOMIC DNA]</scope>
    <source>
        <strain evidence="2 3">DSM 21851</strain>
    </source>
</reference>
<dbReference type="RefSeq" id="WP_111630719.1">
    <property type="nucleotide sequence ID" value="NZ_QLMC01000006.1"/>
</dbReference>
<dbReference type="AlphaFoldDB" id="A0A327WQK9"/>
<dbReference type="Gene3D" id="3.40.50.1820">
    <property type="entry name" value="alpha/beta hydrolase"/>
    <property type="match status" value="1"/>
</dbReference>
<sequence>MKPIYIFSGLGADERVFKNLDWSGFAVTFITWIPPTSGETIEKYARRLGQQITQEKPVLIGLSFGGIMAVEVAKLIPTEKVILIASAKTRQEIPFYYRLAGQLRLHKLLPTAWMKRPTVLSNWFFCTHSKADRQLLATILRETDPAFLSWAIDQIVTWTHQTPTPNLIHIHGQADRILPFRYVKGAIPVVGGGHFMTINKAEELTSLLRSLL</sequence>
<comment type="caution">
    <text evidence="2">The sequence shown here is derived from an EMBL/GenBank/DDBJ whole genome shotgun (WGS) entry which is preliminary data.</text>
</comment>
<dbReference type="SUPFAM" id="SSF53474">
    <property type="entry name" value="alpha/beta-Hydrolases"/>
    <property type="match status" value="1"/>
</dbReference>
<accession>A0A327WQK9</accession>
<dbReference type="InterPro" id="IPR029058">
    <property type="entry name" value="AB_hydrolase_fold"/>
</dbReference>
<evidence type="ECO:0000313" key="2">
    <source>
        <dbReference type="EMBL" id="RAJ93187.1"/>
    </source>
</evidence>
<evidence type="ECO:0000313" key="3">
    <source>
        <dbReference type="Proteomes" id="UP000248790"/>
    </source>
</evidence>
<keyword evidence="3" id="KW-1185">Reference proteome</keyword>
<dbReference type="EMBL" id="QLMC01000006">
    <property type="protein sequence ID" value="RAJ93187.1"/>
    <property type="molecule type" value="Genomic_DNA"/>
</dbReference>
<gene>
    <name evidence="2" type="ORF">LX87_04699</name>
</gene>
<proteinExistence type="predicted"/>
<dbReference type="Proteomes" id="UP000248790">
    <property type="component" value="Unassembled WGS sequence"/>
</dbReference>
<organism evidence="2 3">
    <name type="scientific">Larkinella arboricola</name>
    <dbReference type="NCBI Taxonomy" id="643671"/>
    <lineage>
        <taxon>Bacteria</taxon>
        <taxon>Pseudomonadati</taxon>
        <taxon>Bacteroidota</taxon>
        <taxon>Cytophagia</taxon>
        <taxon>Cytophagales</taxon>
        <taxon>Spirosomataceae</taxon>
        <taxon>Larkinella</taxon>
    </lineage>
</organism>
<evidence type="ECO:0000259" key="1">
    <source>
        <dbReference type="Pfam" id="PF12697"/>
    </source>
</evidence>
<dbReference type="OrthoDB" id="659408at2"/>
<name>A0A327WQK9_LARAB</name>